<dbReference type="InterPro" id="IPR054206">
    <property type="entry name" value="DUF6912"/>
</dbReference>
<sequence length="128" mass="14170">MRAYLPLSHDDLAGFLESGSFHAAEVFAPTPNFVAENLDCDQEEIEYLLSVMGGEAALNLRTSQTAPGIVLAVDLVQGQYGEARDATYLVIAPIHWDQVQCALLAEQGEDELIWFATQEITQELDNWK</sequence>
<evidence type="ECO:0000313" key="1">
    <source>
        <dbReference type="EMBL" id="CAB4927728.1"/>
    </source>
</evidence>
<dbReference type="EMBL" id="CAFBMZ010000047">
    <property type="protein sequence ID" value="CAB4927728.1"/>
    <property type="molecule type" value="Genomic_DNA"/>
</dbReference>
<dbReference type="Pfam" id="PF21853">
    <property type="entry name" value="DUF6912"/>
    <property type="match status" value="1"/>
</dbReference>
<dbReference type="AlphaFoldDB" id="A0A6J7I9J1"/>
<organism evidence="1">
    <name type="scientific">freshwater metagenome</name>
    <dbReference type="NCBI Taxonomy" id="449393"/>
    <lineage>
        <taxon>unclassified sequences</taxon>
        <taxon>metagenomes</taxon>
        <taxon>ecological metagenomes</taxon>
    </lineage>
</organism>
<reference evidence="1" key="1">
    <citation type="submission" date="2020-05" db="EMBL/GenBank/DDBJ databases">
        <authorList>
            <person name="Chiriac C."/>
            <person name="Salcher M."/>
            <person name="Ghai R."/>
            <person name="Kavagutti S V."/>
        </authorList>
    </citation>
    <scope>NUCLEOTIDE SEQUENCE</scope>
</reference>
<name>A0A6J7I9J1_9ZZZZ</name>
<accession>A0A6J7I9J1</accession>
<protein>
    <submittedName>
        <fullName evidence="1">Unannotated protein</fullName>
    </submittedName>
</protein>
<gene>
    <name evidence="1" type="ORF">UFOPK3684_00779</name>
</gene>
<proteinExistence type="predicted"/>